<feature type="compositionally biased region" description="Low complexity" evidence="7">
    <location>
        <begin position="89"/>
        <end position="100"/>
    </location>
</feature>
<evidence type="ECO:0000256" key="1">
    <source>
        <dbReference type="ARBA" id="ARBA00004123"/>
    </source>
</evidence>
<evidence type="ECO:0000256" key="4">
    <source>
        <dbReference type="ARBA" id="ARBA00022833"/>
    </source>
</evidence>
<evidence type="ECO:0000256" key="7">
    <source>
        <dbReference type="SAM" id="MobiDB-lite"/>
    </source>
</evidence>
<evidence type="ECO:0000259" key="8">
    <source>
        <dbReference type="PROSITE" id="PS50157"/>
    </source>
</evidence>
<feature type="domain" description="C2H2-type" evidence="8">
    <location>
        <begin position="36"/>
        <end position="63"/>
    </location>
</feature>
<keyword evidence="4" id="KW-0862">Zinc</keyword>
<evidence type="ECO:0000256" key="3">
    <source>
        <dbReference type="ARBA" id="ARBA00022771"/>
    </source>
</evidence>
<proteinExistence type="predicted"/>
<keyword evidence="3 6" id="KW-0863">Zinc-finger</keyword>
<dbReference type="PANTHER" id="PTHR47287">
    <property type="entry name" value="C2H2 AND C2HC ZINC FINGERS SUPERFAMILY PROTEIN"/>
    <property type="match status" value="1"/>
</dbReference>
<feature type="region of interest" description="Disordered" evidence="7">
    <location>
        <begin position="12"/>
        <end position="32"/>
    </location>
</feature>
<gene>
    <name evidence="9" type="ORF">SLEP1_g6844</name>
</gene>
<evidence type="ECO:0000256" key="5">
    <source>
        <dbReference type="ARBA" id="ARBA00023242"/>
    </source>
</evidence>
<feature type="compositionally biased region" description="Polar residues" evidence="7">
    <location>
        <begin position="101"/>
        <end position="114"/>
    </location>
</feature>
<evidence type="ECO:0000256" key="6">
    <source>
        <dbReference type="PROSITE-ProRule" id="PRU00042"/>
    </source>
</evidence>
<sequence>MANPFMNKFYIQSQPSASKPTKHAAASSTTSSPRRFPCLYCPQEFDTSQALAGHQNAHKRERAAAARLNFPANNLQEYRLLPLFPAYPQQPQQQHQDQNLASSSVPQSFPGVSTANALSTTTDVDDSANMDLTLRLRGWYKIRRAATRKNLWSLLSSAVNLSPAPRVGSHRHCCRSSLISSSSPITTKQPLSLLKTTKNPLCFFSVTAAQKVQNSQKFPACALGDLCRNSNGREKKIRGRRAEERRSLGDFRCLFGGYPVAGPVLLATYTAQPSQHIN</sequence>
<name>A0AAV5I140_9ROSI</name>
<dbReference type="GO" id="GO:0009788">
    <property type="term" value="P:negative regulation of abscisic acid-activated signaling pathway"/>
    <property type="evidence" value="ECO:0007669"/>
    <property type="project" value="InterPro"/>
</dbReference>
<dbReference type="GO" id="GO:0008270">
    <property type="term" value="F:zinc ion binding"/>
    <property type="evidence" value="ECO:0007669"/>
    <property type="project" value="UniProtKB-KW"/>
</dbReference>
<evidence type="ECO:0000313" key="10">
    <source>
        <dbReference type="Proteomes" id="UP001054252"/>
    </source>
</evidence>
<dbReference type="InterPro" id="IPR044246">
    <property type="entry name" value="ZFP3-like"/>
</dbReference>
<feature type="region of interest" description="Disordered" evidence="7">
    <location>
        <begin position="89"/>
        <end position="114"/>
    </location>
</feature>
<keyword evidence="2" id="KW-0479">Metal-binding</keyword>
<evidence type="ECO:0000256" key="2">
    <source>
        <dbReference type="ARBA" id="ARBA00022723"/>
    </source>
</evidence>
<organism evidence="9 10">
    <name type="scientific">Rubroshorea leprosula</name>
    <dbReference type="NCBI Taxonomy" id="152421"/>
    <lineage>
        <taxon>Eukaryota</taxon>
        <taxon>Viridiplantae</taxon>
        <taxon>Streptophyta</taxon>
        <taxon>Embryophyta</taxon>
        <taxon>Tracheophyta</taxon>
        <taxon>Spermatophyta</taxon>
        <taxon>Magnoliopsida</taxon>
        <taxon>eudicotyledons</taxon>
        <taxon>Gunneridae</taxon>
        <taxon>Pentapetalae</taxon>
        <taxon>rosids</taxon>
        <taxon>malvids</taxon>
        <taxon>Malvales</taxon>
        <taxon>Dipterocarpaceae</taxon>
        <taxon>Rubroshorea</taxon>
    </lineage>
</organism>
<comment type="caution">
    <text evidence="9">The sequence shown here is derived from an EMBL/GenBank/DDBJ whole genome shotgun (WGS) entry which is preliminary data.</text>
</comment>
<evidence type="ECO:0000313" key="9">
    <source>
        <dbReference type="EMBL" id="GKU93236.1"/>
    </source>
</evidence>
<accession>A0AAV5I140</accession>
<dbReference type="EMBL" id="BPVZ01000007">
    <property type="protein sequence ID" value="GKU93236.1"/>
    <property type="molecule type" value="Genomic_DNA"/>
</dbReference>
<dbReference type="AlphaFoldDB" id="A0AAV5I140"/>
<dbReference type="GO" id="GO:0005634">
    <property type="term" value="C:nucleus"/>
    <property type="evidence" value="ECO:0007669"/>
    <property type="project" value="UniProtKB-SubCell"/>
</dbReference>
<dbReference type="PROSITE" id="PS50157">
    <property type="entry name" value="ZINC_FINGER_C2H2_2"/>
    <property type="match status" value="1"/>
</dbReference>
<dbReference type="Proteomes" id="UP001054252">
    <property type="component" value="Unassembled WGS sequence"/>
</dbReference>
<feature type="compositionally biased region" description="Low complexity" evidence="7">
    <location>
        <begin position="15"/>
        <end position="32"/>
    </location>
</feature>
<comment type="subcellular location">
    <subcellularLocation>
        <location evidence="1">Nucleus</location>
    </subcellularLocation>
</comment>
<reference evidence="9 10" key="1">
    <citation type="journal article" date="2021" name="Commun. Biol.">
        <title>The genome of Shorea leprosula (Dipterocarpaceae) highlights the ecological relevance of drought in aseasonal tropical rainforests.</title>
        <authorList>
            <person name="Ng K.K.S."/>
            <person name="Kobayashi M.J."/>
            <person name="Fawcett J.A."/>
            <person name="Hatakeyama M."/>
            <person name="Paape T."/>
            <person name="Ng C.H."/>
            <person name="Ang C.C."/>
            <person name="Tnah L.H."/>
            <person name="Lee C.T."/>
            <person name="Nishiyama T."/>
            <person name="Sese J."/>
            <person name="O'Brien M.J."/>
            <person name="Copetti D."/>
            <person name="Mohd Noor M.I."/>
            <person name="Ong R.C."/>
            <person name="Putra M."/>
            <person name="Sireger I.Z."/>
            <person name="Indrioko S."/>
            <person name="Kosugi Y."/>
            <person name="Izuno A."/>
            <person name="Isagi Y."/>
            <person name="Lee S.L."/>
            <person name="Shimizu K.K."/>
        </authorList>
    </citation>
    <scope>NUCLEOTIDE SEQUENCE [LARGE SCALE GENOMIC DNA]</scope>
    <source>
        <strain evidence="9">214</strain>
    </source>
</reference>
<dbReference type="PROSITE" id="PS00028">
    <property type="entry name" value="ZINC_FINGER_C2H2_1"/>
    <property type="match status" value="1"/>
</dbReference>
<keyword evidence="10" id="KW-1185">Reference proteome</keyword>
<keyword evidence="5" id="KW-0539">Nucleus</keyword>
<protein>
    <recommendedName>
        <fullName evidence="8">C2H2-type domain-containing protein</fullName>
    </recommendedName>
</protein>
<dbReference type="InterPro" id="IPR013087">
    <property type="entry name" value="Znf_C2H2_type"/>
</dbReference>
<dbReference type="PANTHER" id="PTHR47287:SF15">
    <property type="entry name" value="ZINC FINGER PROTEIN 3-LIKE"/>
    <property type="match status" value="1"/>
</dbReference>